<dbReference type="AlphaFoldDB" id="A0A7J7KZP9"/>
<protein>
    <submittedName>
        <fullName evidence="3">Uncharacterized protein</fullName>
    </submittedName>
</protein>
<feature type="compositionally biased region" description="Polar residues" evidence="2">
    <location>
        <begin position="131"/>
        <end position="157"/>
    </location>
</feature>
<organism evidence="3 4">
    <name type="scientific">Kingdonia uniflora</name>
    <dbReference type="NCBI Taxonomy" id="39325"/>
    <lineage>
        <taxon>Eukaryota</taxon>
        <taxon>Viridiplantae</taxon>
        <taxon>Streptophyta</taxon>
        <taxon>Embryophyta</taxon>
        <taxon>Tracheophyta</taxon>
        <taxon>Spermatophyta</taxon>
        <taxon>Magnoliopsida</taxon>
        <taxon>Ranunculales</taxon>
        <taxon>Circaeasteraceae</taxon>
        <taxon>Kingdonia</taxon>
    </lineage>
</organism>
<proteinExistence type="predicted"/>
<dbReference type="EMBL" id="JACGCM010002776">
    <property type="protein sequence ID" value="KAF6135855.1"/>
    <property type="molecule type" value="Genomic_DNA"/>
</dbReference>
<evidence type="ECO:0000313" key="4">
    <source>
        <dbReference type="Proteomes" id="UP000541444"/>
    </source>
</evidence>
<name>A0A7J7KZP9_9MAGN</name>
<comment type="caution">
    <text evidence="3">The sequence shown here is derived from an EMBL/GenBank/DDBJ whole genome shotgun (WGS) entry which is preliminary data.</text>
</comment>
<gene>
    <name evidence="3" type="ORF">GIB67_028174</name>
</gene>
<keyword evidence="4" id="KW-1185">Reference proteome</keyword>
<feature type="coiled-coil region" evidence="1">
    <location>
        <begin position="194"/>
        <end position="240"/>
    </location>
</feature>
<sequence length="422" mass="48074">MDIGQQNTLINEESYYDGNVVLSKKYKASDMESGKDASVLESRTVHVRGQTWNDNIIWVKGNCLQRDDDELLDLRFRSVKQCVNSTVERKECLLDEVVEEETELELVLGELGLSRKKRVESRSKKVAKALSTRSVTGTDEGTRQTSGDKVTEGQSVSGDDLKEVEERAKLAILQGKEDTNYMVAHLIKGIWLGIEEQESELKKVKSELEKNLARAKIDALKEVKQLKAAHTLAIGQLQEEVDVIKADTYAEEEVEEAEVVKEMSLWNNDLESGLAREIETSKALLSAQTELQARFEIGACSEENADFWECQHKLDAALIRERILEGEIRAKDLLVKRKDDLLKDLLAIDADRNAWKDTYVSVKVRYERLKARFAKVVVPDVARSELLKVIVAYFEEEVKRLELERDTLFKLCQIRDTPVELR</sequence>
<evidence type="ECO:0000313" key="3">
    <source>
        <dbReference type="EMBL" id="KAF6135855.1"/>
    </source>
</evidence>
<feature type="region of interest" description="Disordered" evidence="2">
    <location>
        <begin position="129"/>
        <end position="158"/>
    </location>
</feature>
<evidence type="ECO:0000256" key="1">
    <source>
        <dbReference type="SAM" id="Coils"/>
    </source>
</evidence>
<reference evidence="3 4" key="1">
    <citation type="journal article" date="2020" name="IScience">
        <title>Genome Sequencing of the Endangered Kingdonia uniflora (Circaeasteraceae, Ranunculales) Reveals Potential Mechanisms of Evolutionary Specialization.</title>
        <authorList>
            <person name="Sun Y."/>
            <person name="Deng T."/>
            <person name="Zhang A."/>
            <person name="Moore M.J."/>
            <person name="Landis J.B."/>
            <person name="Lin N."/>
            <person name="Zhang H."/>
            <person name="Zhang X."/>
            <person name="Huang J."/>
            <person name="Zhang X."/>
            <person name="Sun H."/>
            <person name="Wang H."/>
        </authorList>
    </citation>
    <scope>NUCLEOTIDE SEQUENCE [LARGE SCALE GENOMIC DNA]</scope>
    <source>
        <strain evidence="3">TB1705</strain>
        <tissue evidence="3">Leaf</tissue>
    </source>
</reference>
<accession>A0A7J7KZP9</accession>
<dbReference type="Proteomes" id="UP000541444">
    <property type="component" value="Unassembled WGS sequence"/>
</dbReference>
<evidence type="ECO:0000256" key="2">
    <source>
        <dbReference type="SAM" id="MobiDB-lite"/>
    </source>
</evidence>
<keyword evidence="1" id="KW-0175">Coiled coil</keyword>